<dbReference type="GO" id="GO:0046912">
    <property type="term" value="F:acyltransferase activity, acyl groups converted into alkyl on transfer"/>
    <property type="evidence" value="ECO:0007669"/>
    <property type="project" value="InterPro"/>
</dbReference>
<comment type="pathway">
    <text evidence="2">Carbohydrate metabolism; tricarboxylic acid cycle; isocitrate from oxaloacetate: step 1/2.</text>
</comment>
<dbReference type="InterPro" id="IPR036996">
    <property type="entry name" value="PA28_N_sf"/>
</dbReference>
<reference evidence="10" key="2">
    <citation type="submission" date="2020-06" db="EMBL/GenBank/DDBJ databases">
        <authorList>
            <person name="Sheffer M."/>
        </authorList>
    </citation>
    <scope>NUCLEOTIDE SEQUENCE</scope>
</reference>
<evidence type="ECO:0000313" key="11">
    <source>
        <dbReference type="Proteomes" id="UP000807504"/>
    </source>
</evidence>
<sequence length="785" mass="88588">MEALYLTAEKFNQPNAGKDMVNEYKDKVKLQAENLVRNIFPQKILELDALLKTDKFTVTDLSSIHCELNIPVPDAPLHNHETDEAPSKKRKFSVLSNDVSDVQGTKVLLLPNGTVPTNSHPHSSGGRGGSRVFKQRRRCLRSLGEKLNPVESEGCAYFWAQILDISHKRENCIPKISKYLMLFTRLCKTNAIRNAIRFTRLCKTNAIRNAIRFTRLCKANAIRNAIRFTRLCKAIAIRDAIRFTRLCKANAIRNAIRFTRLCKPNAIWNAIRFTRLVNLMLFGMPLGLQDFVNLMLFGMPLGLQDFVKLMLLEMPLGLQDFVKLMLLEMPLANRVFGQLQASSTTLSLFRKNSSRSTDLKEILAQKIAEHRKVMYGGMRGMKCLLTETSELDPEEGIKFRGRTLPECLEQLPRAPGGEEPLPEGIFWLLMTGDIPTYEQAKSISQQWAEQSELPSHVLTILNNFPPTVHPMTRFCAAITACNTESVFAKAYREGVPESRYWEFTYDDAMSLIAKLPSIAATIYRNMYHKGSSIYTADMTKDWTHNFTLMLGHKEPKLTDFMRLFFSIHSDHEGGNACAHTVHLVGSALADPFLSFGAGMNAFAGPIHGLAIQEVLVWIKKLMEKYGANATEDQVKDFIWKTLKSGQVVPGYGHAVLRKTDPRFTTMREFALKHLPNEPLVRIVSAVYKIAPPILHELGKVKNPWPNCDAHSGVLFQCLGLKEMQFYTVVFGMSRVLGVMASLVWDRAMGLPMEQPTSITTDELMQLVGAVEKTSHLKEVEASYLQ</sequence>
<evidence type="ECO:0000313" key="10">
    <source>
        <dbReference type="EMBL" id="KAF8796866.1"/>
    </source>
</evidence>
<dbReference type="GO" id="GO:0005759">
    <property type="term" value="C:mitochondrial matrix"/>
    <property type="evidence" value="ECO:0007669"/>
    <property type="project" value="UniProtKB-SubCell"/>
</dbReference>
<dbReference type="EMBL" id="JABXBU010000001">
    <property type="protein sequence ID" value="KAF8796866.1"/>
    <property type="molecule type" value="Genomic_DNA"/>
</dbReference>
<feature type="domain" description="Proteasome activator PA28 N-terminal" evidence="9">
    <location>
        <begin position="17"/>
        <end position="74"/>
    </location>
</feature>
<dbReference type="InterPro" id="IPR019810">
    <property type="entry name" value="Citrate_synthase_AS"/>
</dbReference>
<dbReference type="GO" id="GO:0008537">
    <property type="term" value="C:proteasome activator complex"/>
    <property type="evidence" value="ECO:0007669"/>
    <property type="project" value="InterPro"/>
</dbReference>
<dbReference type="SUPFAM" id="SSF48256">
    <property type="entry name" value="Citrate synthase"/>
    <property type="match status" value="1"/>
</dbReference>
<dbReference type="InterPro" id="IPR036969">
    <property type="entry name" value="Citrate_synthase_sf"/>
</dbReference>
<keyword evidence="11" id="KW-1185">Reference proteome</keyword>
<dbReference type="GO" id="GO:0005975">
    <property type="term" value="P:carbohydrate metabolic process"/>
    <property type="evidence" value="ECO:0007669"/>
    <property type="project" value="TreeGrafter"/>
</dbReference>
<dbReference type="InterPro" id="IPR036252">
    <property type="entry name" value="Proteasome_activ_sf"/>
</dbReference>
<dbReference type="Gene3D" id="1.20.5.120">
    <property type="entry name" value="Proteasome activator pa28, N-terminal domain"/>
    <property type="match status" value="1"/>
</dbReference>
<evidence type="ECO:0000256" key="4">
    <source>
        <dbReference type="ARBA" id="ARBA00011738"/>
    </source>
</evidence>
<dbReference type="Pfam" id="PF02251">
    <property type="entry name" value="PA28_N"/>
    <property type="match status" value="1"/>
</dbReference>
<dbReference type="Gene3D" id="1.10.580.10">
    <property type="entry name" value="Citrate Synthase, domain 1"/>
    <property type="match status" value="1"/>
</dbReference>
<proteinExistence type="inferred from homology"/>
<feature type="region of interest" description="Disordered" evidence="8">
    <location>
        <begin position="110"/>
        <end position="130"/>
    </location>
</feature>
<dbReference type="GO" id="GO:0006099">
    <property type="term" value="P:tricarboxylic acid cycle"/>
    <property type="evidence" value="ECO:0007669"/>
    <property type="project" value="UniProtKB-KW"/>
</dbReference>
<dbReference type="PROSITE" id="PS00480">
    <property type="entry name" value="CITRATE_SYNTHASE"/>
    <property type="match status" value="1"/>
</dbReference>
<dbReference type="Proteomes" id="UP000807504">
    <property type="component" value="Unassembled WGS sequence"/>
</dbReference>
<comment type="subcellular location">
    <subcellularLocation>
        <location evidence="1">Mitochondrion matrix</location>
    </subcellularLocation>
</comment>
<evidence type="ECO:0000256" key="3">
    <source>
        <dbReference type="ARBA" id="ARBA00010566"/>
    </source>
</evidence>
<dbReference type="InterPro" id="IPR003185">
    <property type="entry name" value="Proteasome_activ_PA28_N"/>
</dbReference>
<dbReference type="Gene3D" id="1.10.230.10">
    <property type="entry name" value="Cytochrome P450-Terp, domain 2"/>
    <property type="match status" value="1"/>
</dbReference>
<dbReference type="Pfam" id="PF00285">
    <property type="entry name" value="Citrate_synt"/>
    <property type="match status" value="1"/>
</dbReference>
<dbReference type="AlphaFoldDB" id="A0A8T0G1U9"/>
<evidence type="ECO:0000256" key="5">
    <source>
        <dbReference type="ARBA" id="ARBA00022532"/>
    </source>
</evidence>
<dbReference type="InterPro" id="IPR016143">
    <property type="entry name" value="Citrate_synth-like_sm_a-sub"/>
</dbReference>
<keyword evidence="6 7" id="KW-0808">Transferase</keyword>
<evidence type="ECO:0000256" key="1">
    <source>
        <dbReference type="ARBA" id="ARBA00004305"/>
    </source>
</evidence>
<reference evidence="10" key="1">
    <citation type="journal article" date="2020" name="bioRxiv">
        <title>Chromosome-level reference genome of the European wasp spider Argiope bruennichi: a resource for studies on range expansion and evolutionary adaptation.</title>
        <authorList>
            <person name="Sheffer M.M."/>
            <person name="Hoppe A."/>
            <person name="Krehenwinkel H."/>
            <person name="Uhl G."/>
            <person name="Kuss A.W."/>
            <person name="Jensen L."/>
            <person name="Jensen C."/>
            <person name="Gillespie R.G."/>
            <person name="Hoff K.J."/>
            <person name="Prost S."/>
        </authorList>
    </citation>
    <scope>NUCLEOTIDE SEQUENCE</scope>
</reference>
<dbReference type="PANTHER" id="PTHR11739:SF8">
    <property type="entry name" value="CITRATE SYNTHASE, MITOCHONDRIAL"/>
    <property type="match status" value="1"/>
</dbReference>
<dbReference type="PANTHER" id="PTHR11739">
    <property type="entry name" value="CITRATE SYNTHASE"/>
    <property type="match status" value="1"/>
</dbReference>
<dbReference type="PRINTS" id="PR00143">
    <property type="entry name" value="CITRTSNTHASE"/>
</dbReference>
<evidence type="ECO:0000256" key="6">
    <source>
        <dbReference type="ARBA" id="ARBA00022679"/>
    </source>
</evidence>
<comment type="subunit">
    <text evidence="4">Homodimer.</text>
</comment>
<evidence type="ECO:0000259" key="9">
    <source>
        <dbReference type="Pfam" id="PF02251"/>
    </source>
</evidence>
<keyword evidence="5" id="KW-0816">Tricarboxylic acid cycle</keyword>
<protein>
    <recommendedName>
        <fullName evidence="7">Citrate synthase</fullName>
    </recommendedName>
</protein>
<dbReference type="InterPro" id="IPR016142">
    <property type="entry name" value="Citrate_synth-like_lrg_a-sub"/>
</dbReference>
<dbReference type="InterPro" id="IPR002020">
    <property type="entry name" value="Citrate_synthase"/>
</dbReference>
<dbReference type="FunFam" id="1.10.230.10:FF:000001">
    <property type="entry name" value="Citrate synthase"/>
    <property type="match status" value="1"/>
</dbReference>
<dbReference type="NCBIfam" id="NF007128">
    <property type="entry name" value="PRK09569.1"/>
    <property type="match status" value="1"/>
</dbReference>
<organism evidence="10 11">
    <name type="scientific">Argiope bruennichi</name>
    <name type="common">Wasp spider</name>
    <name type="synonym">Aranea bruennichi</name>
    <dbReference type="NCBI Taxonomy" id="94029"/>
    <lineage>
        <taxon>Eukaryota</taxon>
        <taxon>Metazoa</taxon>
        <taxon>Ecdysozoa</taxon>
        <taxon>Arthropoda</taxon>
        <taxon>Chelicerata</taxon>
        <taxon>Arachnida</taxon>
        <taxon>Araneae</taxon>
        <taxon>Araneomorphae</taxon>
        <taxon>Entelegynae</taxon>
        <taxon>Araneoidea</taxon>
        <taxon>Araneidae</taxon>
        <taxon>Argiope</taxon>
    </lineage>
</organism>
<gene>
    <name evidence="10" type="ORF">HNY73_001199</name>
</gene>
<evidence type="ECO:0000256" key="7">
    <source>
        <dbReference type="RuleBase" id="RU000441"/>
    </source>
</evidence>
<accession>A0A8T0G1U9</accession>
<comment type="similarity">
    <text evidence="3 7">Belongs to the citrate synthase family.</text>
</comment>
<evidence type="ECO:0000256" key="2">
    <source>
        <dbReference type="ARBA" id="ARBA00004751"/>
    </source>
</evidence>
<name>A0A8T0G1U9_ARGBR</name>
<dbReference type="SUPFAM" id="SSF47216">
    <property type="entry name" value="Proteasome activator"/>
    <property type="match status" value="1"/>
</dbReference>
<comment type="caution">
    <text evidence="10">The sequence shown here is derived from an EMBL/GenBank/DDBJ whole genome shotgun (WGS) entry which is preliminary data.</text>
</comment>
<evidence type="ECO:0000256" key="8">
    <source>
        <dbReference type="SAM" id="MobiDB-lite"/>
    </source>
</evidence>